<keyword evidence="2 6" id="KW-0812">Transmembrane</keyword>
<dbReference type="GO" id="GO:0015095">
    <property type="term" value="F:magnesium ion transmembrane transporter activity"/>
    <property type="evidence" value="ECO:0007669"/>
    <property type="project" value="InterPro"/>
</dbReference>
<feature type="transmembrane region" description="Helical" evidence="6">
    <location>
        <begin position="153"/>
        <end position="171"/>
    </location>
</feature>
<feature type="transmembrane region" description="Helical" evidence="6">
    <location>
        <begin position="248"/>
        <end position="267"/>
    </location>
</feature>
<name>A0A8J5X3U2_DIALT</name>
<proteinExistence type="predicted"/>
<feature type="transmembrane region" description="Helical" evidence="6">
    <location>
        <begin position="87"/>
        <end position="107"/>
    </location>
</feature>
<feature type="transmembrane region" description="Helical" evidence="6">
    <location>
        <begin position="15"/>
        <end position="40"/>
    </location>
</feature>
<keyword evidence="3 6" id="KW-1133">Transmembrane helix</keyword>
<reference evidence="7" key="1">
    <citation type="submission" date="2021-05" db="EMBL/GenBank/DDBJ databases">
        <title>The genome of the haptophyte Pavlova lutheri (Diacronema luteri, Pavlovales) - a model for lipid biosynthesis in eukaryotic algae.</title>
        <authorList>
            <person name="Hulatt C.J."/>
            <person name="Posewitz M.C."/>
        </authorList>
    </citation>
    <scope>NUCLEOTIDE SEQUENCE</scope>
    <source>
        <strain evidence="7">NIVA-4/92</strain>
    </source>
</reference>
<feature type="transmembrane region" description="Helical" evidence="6">
    <location>
        <begin position="279"/>
        <end position="301"/>
    </location>
</feature>
<feature type="region of interest" description="Disordered" evidence="5">
    <location>
        <begin position="418"/>
        <end position="454"/>
    </location>
</feature>
<evidence type="ECO:0000256" key="4">
    <source>
        <dbReference type="ARBA" id="ARBA00023136"/>
    </source>
</evidence>
<gene>
    <name evidence="7" type="ORF">KFE25_012886</name>
</gene>
<keyword evidence="4 6" id="KW-0472">Membrane</keyword>
<dbReference type="InterPro" id="IPR008521">
    <property type="entry name" value="Mg_trans_NIPA"/>
</dbReference>
<feature type="compositionally biased region" description="Basic and acidic residues" evidence="5">
    <location>
        <begin position="418"/>
        <end position="432"/>
    </location>
</feature>
<dbReference type="OrthoDB" id="10249920at2759"/>
<protein>
    <submittedName>
        <fullName evidence="7">Uncharacterized protein</fullName>
    </submittedName>
</protein>
<feature type="transmembrane region" description="Helical" evidence="6">
    <location>
        <begin position="114"/>
        <end position="133"/>
    </location>
</feature>
<feature type="transmembrane region" description="Helical" evidence="6">
    <location>
        <begin position="61"/>
        <end position="81"/>
    </location>
</feature>
<feature type="region of interest" description="Disordered" evidence="5">
    <location>
        <begin position="510"/>
        <end position="601"/>
    </location>
</feature>
<evidence type="ECO:0000256" key="2">
    <source>
        <dbReference type="ARBA" id="ARBA00022692"/>
    </source>
</evidence>
<organism evidence="7 8">
    <name type="scientific">Diacronema lutheri</name>
    <name type="common">Unicellular marine alga</name>
    <name type="synonym">Monochrysis lutheri</name>
    <dbReference type="NCBI Taxonomy" id="2081491"/>
    <lineage>
        <taxon>Eukaryota</taxon>
        <taxon>Haptista</taxon>
        <taxon>Haptophyta</taxon>
        <taxon>Pavlovophyceae</taxon>
        <taxon>Pavlovales</taxon>
        <taxon>Pavlovaceae</taxon>
        <taxon>Diacronema</taxon>
    </lineage>
</organism>
<dbReference type="Proteomes" id="UP000751190">
    <property type="component" value="Unassembled WGS sequence"/>
</dbReference>
<keyword evidence="8" id="KW-1185">Reference proteome</keyword>
<evidence type="ECO:0000256" key="1">
    <source>
        <dbReference type="ARBA" id="ARBA00004141"/>
    </source>
</evidence>
<dbReference type="PANTHER" id="PTHR12570">
    <property type="match status" value="1"/>
</dbReference>
<evidence type="ECO:0000256" key="5">
    <source>
        <dbReference type="SAM" id="MobiDB-lite"/>
    </source>
</evidence>
<accession>A0A8J5X3U2</accession>
<evidence type="ECO:0000313" key="7">
    <source>
        <dbReference type="EMBL" id="KAG8458688.1"/>
    </source>
</evidence>
<evidence type="ECO:0000256" key="3">
    <source>
        <dbReference type="ARBA" id="ARBA00022989"/>
    </source>
</evidence>
<sequence length="631" mass="66736">MSGVFSEIDLDDPQATTAVCVLASAVAGTGIGFFGCVLSYADKQRALHGGEHTSASRRLHLLGAVGSSFFGIASLVGLFFGPVSLVVVVRAGSTLPANALFSHAFGLRDLVREDYLGTVITIAGVICFAIFQGAAAHVVTRDELFDSLQRPEAITFLAAMFVLFLASLGCAKALTMSGRSAADEPGLARSPSSPWWSRLVTMPPKTRAFALAFAVNNIAATSSAFMDLSTKAWSASLTVGLARVASDSTFWVAIFFNLFFLVSMRMAMIYGCARTDVMVFVPMNTVGNVVLSASMGMVVLLEYDEVSSWLGMCATFVSLLCGILLLIAGPSGFEDGSDGFSLAEDSGYANAPDKRDSMPASSRNLLADGGATATATAATAASTQFDTELLRRMSMRAAEIALATNGTDQRKTVHHVARREGAHSRPPSERQIHVPGVRAPGAPLESRPSAGASDLCYTKRRPSIFELQANSSVALTTLNRAQARQAVRRHEVEDMRKELHEMAALLRTSAQRRNLSEDDGDDGDESDGSTPTADERPTLSPSARSPPLKPTEPDGAGGERPRTTPLKPTEPGGAGGERPRTRRFETDAKFGLPGWMRGNSSKHVSSVVAAEAGADSAPALKGLEEADVLHA</sequence>
<dbReference type="AlphaFoldDB" id="A0A8J5X3U2"/>
<dbReference type="GO" id="GO:0016020">
    <property type="term" value="C:membrane"/>
    <property type="evidence" value="ECO:0007669"/>
    <property type="project" value="UniProtKB-SubCell"/>
</dbReference>
<dbReference type="EMBL" id="JAGTXO010000048">
    <property type="protein sequence ID" value="KAG8458688.1"/>
    <property type="molecule type" value="Genomic_DNA"/>
</dbReference>
<evidence type="ECO:0000256" key="6">
    <source>
        <dbReference type="SAM" id="Phobius"/>
    </source>
</evidence>
<feature type="transmembrane region" description="Helical" evidence="6">
    <location>
        <begin position="307"/>
        <end position="328"/>
    </location>
</feature>
<evidence type="ECO:0000313" key="8">
    <source>
        <dbReference type="Proteomes" id="UP000751190"/>
    </source>
</evidence>
<feature type="compositionally biased region" description="Acidic residues" evidence="5">
    <location>
        <begin position="517"/>
        <end position="527"/>
    </location>
</feature>
<comment type="subcellular location">
    <subcellularLocation>
        <location evidence="1">Membrane</location>
        <topology evidence="1">Multi-pass membrane protein</topology>
    </subcellularLocation>
</comment>
<comment type="caution">
    <text evidence="7">The sequence shown here is derived from an EMBL/GenBank/DDBJ whole genome shotgun (WGS) entry which is preliminary data.</text>
</comment>
<feature type="compositionally biased region" description="Basic and acidic residues" evidence="5">
    <location>
        <begin position="577"/>
        <end position="588"/>
    </location>
</feature>